<dbReference type="Gene3D" id="1.10.10.10">
    <property type="entry name" value="Winged helix-like DNA-binding domain superfamily/Winged helix DNA-binding domain"/>
    <property type="match status" value="1"/>
</dbReference>
<evidence type="ECO:0000256" key="4">
    <source>
        <dbReference type="ARBA" id="ARBA00023163"/>
    </source>
</evidence>
<evidence type="ECO:0000313" key="6">
    <source>
        <dbReference type="EMBL" id="OYD09501.1"/>
    </source>
</evidence>
<dbReference type="InterPro" id="IPR005119">
    <property type="entry name" value="LysR_subst-bd"/>
</dbReference>
<comment type="caution">
    <text evidence="6">The sequence shown here is derived from an EMBL/GenBank/DDBJ whole genome shotgun (WGS) entry which is preliminary data.</text>
</comment>
<keyword evidence="4" id="KW-0804">Transcription</keyword>
<dbReference type="PANTHER" id="PTHR30126">
    <property type="entry name" value="HTH-TYPE TRANSCRIPTIONAL REGULATOR"/>
    <property type="match status" value="1"/>
</dbReference>
<dbReference type="InterPro" id="IPR000847">
    <property type="entry name" value="LysR_HTH_N"/>
</dbReference>
<keyword evidence="7" id="KW-1185">Reference proteome</keyword>
<accession>A0A235BB34</accession>
<feature type="domain" description="HTH lysR-type" evidence="5">
    <location>
        <begin position="8"/>
        <end position="65"/>
    </location>
</feature>
<dbReference type="AlphaFoldDB" id="A0A235BB34"/>
<gene>
    <name evidence="6" type="ORF">CHM34_00320</name>
</gene>
<evidence type="ECO:0000256" key="1">
    <source>
        <dbReference type="ARBA" id="ARBA00009437"/>
    </source>
</evidence>
<dbReference type="Pfam" id="PF00126">
    <property type="entry name" value="HTH_1"/>
    <property type="match status" value="1"/>
</dbReference>
<dbReference type="PRINTS" id="PR00039">
    <property type="entry name" value="HTHLYSR"/>
</dbReference>
<organism evidence="6 7">
    <name type="scientific">Paludifilum halophilum</name>
    <dbReference type="NCBI Taxonomy" id="1642702"/>
    <lineage>
        <taxon>Bacteria</taxon>
        <taxon>Bacillati</taxon>
        <taxon>Bacillota</taxon>
        <taxon>Bacilli</taxon>
        <taxon>Bacillales</taxon>
        <taxon>Thermoactinomycetaceae</taxon>
        <taxon>Paludifilum</taxon>
    </lineage>
</organism>
<dbReference type="GO" id="GO:0003700">
    <property type="term" value="F:DNA-binding transcription factor activity"/>
    <property type="evidence" value="ECO:0007669"/>
    <property type="project" value="InterPro"/>
</dbReference>
<dbReference type="PANTHER" id="PTHR30126:SF40">
    <property type="entry name" value="HTH-TYPE TRANSCRIPTIONAL REGULATOR GLTR"/>
    <property type="match status" value="1"/>
</dbReference>
<dbReference type="GO" id="GO:0000976">
    <property type="term" value="F:transcription cis-regulatory region binding"/>
    <property type="evidence" value="ECO:0007669"/>
    <property type="project" value="TreeGrafter"/>
</dbReference>
<evidence type="ECO:0000313" key="7">
    <source>
        <dbReference type="Proteomes" id="UP000215459"/>
    </source>
</evidence>
<dbReference type="EMBL" id="NOWF01000001">
    <property type="protein sequence ID" value="OYD09501.1"/>
    <property type="molecule type" value="Genomic_DNA"/>
</dbReference>
<dbReference type="InterPro" id="IPR036390">
    <property type="entry name" value="WH_DNA-bd_sf"/>
</dbReference>
<keyword evidence="3" id="KW-0238">DNA-binding</keyword>
<dbReference type="PROSITE" id="PS50931">
    <property type="entry name" value="HTH_LYSR"/>
    <property type="match status" value="1"/>
</dbReference>
<sequence length="291" mass="32813">MKTEVSSVDVRDLQIFQSVARHQSVTKAAQELNYVQSNVTSRISRLEKELESQLFYRNGRGMVLTSAGHILLPYANQILQLMTEAKNAFFLPRGPLKLGSTESTAAVHLPGLFMEYQRICPDVDVSLTTASSEQLIEQVLRYELDGAFVVGPVNHPDLKSSVFVEEELVLISASDQVIQSADDLGKQTILVFDSGCCYRSKLEQWFRDEGIRPIKRMELNTLDGLFGCVKAGLGVALVSRSVAREYNRRQMILHSVPREYRYAATVYIQRDDIQRTPALVHFLNLMKKQAV</sequence>
<evidence type="ECO:0000256" key="2">
    <source>
        <dbReference type="ARBA" id="ARBA00023015"/>
    </source>
</evidence>
<evidence type="ECO:0000256" key="3">
    <source>
        <dbReference type="ARBA" id="ARBA00023125"/>
    </source>
</evidence>
<proteinExistence type="inferred from homology"/>
<dbReference type="FunFam" id="1.10.10.10:FF:000001">
    <property type="entry name" value="LysR family transcriptional regulator"/>
    <property type="match status" value="1"/>
</dbReference>
<dbReference type="Gene3D" id="3.40.190.290">
    <property type="match status" value="1"/>
</dbReference>
<keyword evidence="2" id="KW-0805">Transcription regulation</keyword>
<dbReference type="InterPro" id="IPR036388">
    <property type="entry name" value="WH-like_DNA-bd_sf"/>
</dbReference>
<evidence type="ECO:0000259" key="5">
    <source>
        <dbReference type="PROSITE" id="PS50931"/>
    </source>
</evidence>
<protein>
    <recommendedName>
        <fullName evidence="5">HTH lysR-type domain-containing protein</fullName>
    </recommendedName>
</protein>
<dbReference type="Pfam" id="PF03466">
    <property type="entry name" value="LysR_substrate"/>
    <property type="match status" value="1"/>
</dbReference>
<dbReference type="SUPFAM" id="SSF46785">
    <property type="entry name" value="Winged helix' DNA-binding domain"/>
    <property type="match status" value="1"/>
</dbReference>
<dbReference type="SUPFAM" id="SSF53850">
    <property type="entry name" value="Periplasmic binding protein-like II"/>
    <property type="match status" value="1"/>
</dbReference>
<comment type="similarity">
    <text evidence="1">Belongs to the LysR transcriptional regulatory family.</text>
</comment>
<reference evidence="6 7" key="1">
    <citation type="submission" date="2017-07" db="EMBL/GenBank/DDBJ databases">
        <title>The genome sequence of Paludifilum halophilum highlights mechanisms for microbial adaptation to high salt environemnts.</title>
        <authorList>
            <person name="Belbahri L."/>
        </authorList>
    </citation>
    <scope>NUCLEOTIDE SEQUENCE [LARGE SCALE GENOMIC DNA]</scope>
    <source>
        <strain evidence="6 7">DSM 102817</strain>
    </source>
</reference>
<name>A0A235BB34_9BACL</name>
<dbReference type="CDD" id="cd08442">
    <property type="entry name" value="PBP2_YofA_SoxR_like"/>
    <property type="match status" value="1"/>
</dbReference>
<dbReference type="Proteomes" id="UP000215459">
    <property type="component" value="Unassembled WGS sequence"/>
</dbReference>